<protein>
    <submittedName>
        <fullName evidence="4">Nitroreductase family protein</fullName>
    </submittedName>
</protein>
<dbReference type="RefSeq" id="WP_166007973.1">
    <property type="nucleotide sequence ID" value="NZ_CP049886.1"/>
</dbReference>
<dbReference type="Gene3D" id="3.40.109.10">
    <property type="entry name" value="NADH Oxidase"/>
    <property type="match status" value="1"/>
</dbReference>
<dbReference type="EMBL" id="CP049886">
    <property type="protein sequence ID" value="QIL46585.1"/>
    <property type="molecule type" value="Genomic_DNA"/>
</dbReference>
<evidence type="ECO:0000256" key="1">
    <source>
        <dbReference type="ARBA" id="ARBA00007118"/>
    </source>
</evidence>
<dbReference type="CDD" id="cd02137">
    <property type="entry name" value="MhqN-like"/>
    <property type="match status" value="1"/>
</dbReference>
<organism evidence="4 5">
    <name type="scientific">Vagococcus coleopterorum</name>
    <dbReference type="NCBI Taxonomy" id="2714946"/>
    <lineage>
        <taxon>Bacteria</taxon>
        <taxon>Bacillati</taxon>
        <taxon>Bacillota</taxon>
        <taxon>Bacilli</taxon>
        <taxon>Lactobacillales</taxon>
        <taxon>Enterococcaceae</taxon>
        <taxon>Vagococcus</taxon>
    </lineage>
</organism>
<dbReference type="Proteomes" id="UP000500890">
    <property type="component" value="Chromosome"/>
</dbReference>
<dbReference type="SUPFAM" id="SSF55469">
    <property type="entry name" value="FMN-dependent nitroreductase-like"/>
    <property type="match status" value="1"/>
</dbReference>
<dbReference type="KEGG" id="vah:G7081_05590"/>
<keyword evidence="5" id="KW-1185">Reference proteome</keyword>
<dbReference type="AlphaFoldDB" id="A0A6G8ANS9"/>
<gene>
    <name evidence="4" type="ORF">G7081_05590</name>
</gene>
<reference evidence="4 5" key="1">
    <citation type="submission" date="2020-03" db="EMBL/GenBank/DDBJ databases">
        <title>Vagococcus sp. nov., isolated from beetles.</title>
        <authorList>
            <person name="Hyun D.-W."/>
            <person name="Bae J.-W."/>
        </authorList>
    </citation>
    <scope>NUCLEOTIDE SEQUENCE [LARGE SCALE GENOMIC DNA]</scope>
    <source>
        <strain evidence="4 5">HDW17A</strain>
    </source>
</reference>
<proteinExistence type="inferred from homology"/>
<dbReference type="GO" id="GO:0016491">
    <property type="term" value="F:oxidoreductase activity"/>
    <property type="evidence" value="ECO:0007669"/>
    <property type="project" value="UniProtKB-KW"/>
</dbReference>
<comment type="similarity">
    <text evidence="1">Belongs to the nitroreductase family.</text>
</comment>
<evidence type="ECO:0000313" key="4">
    <source>
        <dbReference type="EMBL" id="QIL46585.1"/>
    </source>
</evidence>
<evidence type="ECO:0000313" key="5">
    <source>
        <dbReference type="Proteomes" id="UP000500890"/>
    </source>
</evidence>
<dbReference type="InterPro" id="IPR029479">
    <property type="entry name" value="Nitroreductase"/>
</dbReference>
<dbReference type="Pfam" id="PF00881">
    <property type="entry name" value="Nitroreductase"/>
    <property type="match status" value="1"/>
</dbReference>
<name>A0A6G8ANS9_9ENTE</name>
<accession>A0A6G8ANS9</accession>
<evidence type="ECO:0000256" key="2">
    <source>
        <dbReference type="ARBA" id="ARBA00023002"/>
    </source>
</evidence>
<dbReference type="PANTHER" id="PTHR43673">
    <property type="entry name" value="NAD(P)H NITROREDUCTASE YDGI-RELATED"/>
    <property type="match status" value="1"/>
</dbReference>
<feature type="domain" description="Nitroreductase" evidence="3">
    <location>
        <begin position="11"/>
        <end position="189"/>
    </location>
</feature>
<evidence type="ECO:0000259" key="3">
    <source>
        <dbReference type="Pfam" id="PF00881"/>
    </source>
</evidence>
<dbReference type="PANTHER" id="PTHR43673:SF10">
    <property type="entry name" value="NADH DEHYDROGENASE_NAD(P)H NITROREDUCTASE XCC3605-RELATED"/>
    <property type="match status" value="1"/>
</dbReference>
<dbReference type="InterPro" id="IPR000415">
    <property type="entry name" value="Nitroreductase-like"/>
</dbReference>
<keyword evidence="2" id="KW-0560">Oxidoreductase</keyword>
<sequence length="209" mass="23297">MVKNNNFNEIVRGRRSIRKYDTSVKIDRSEMAEILELATTAPSSINMQPWRFVVVDSEEGKAKLAPLMSFNSQQHDTSAAMILIFGDLQNFDNADKILSQAVDAGLMPEEVKAKQLATFTPMYEKMSRQRATETVLIDGGLVSMQLMLAARAFGYDTNAIGGFDRDNLTATFDLDPERYVPVMVVSIGKADDTGYQSLRLPLDDITTWA</sequence>